<dbReference type="AlphaFoldDB" id="A0AAD6X3Y6"/>
<feature type="chain" id="PRO_5042244913" description="Zn(2)-C6 fungal-type domain-containing protein" evidence="3">
    <location>
        <begin position="20"/>
        <end position="225"/>
    </location>
</feature>
<evidence type="ECO:0000256" key="3">
    <source>
        <dbReference type="SAM" id="SignalP"/>
    </source>
</evidence>
<dbReference type="Proteomes" id="UP001218188">
    <property type="component" value="Unassembled WGS sequence"/>
</dbReference>
<dbReference type="EMBL" id="JARJCM010000048">
    <property type="protein sequence ID" value="KAJ7035797.1"/>
    <property type="molecule type" value="Genomic_DNA"/>
</dbReference>
<dbReference type="InterPro" id="IPR050797">
    <property type="entry name" value="Carb_Metab_Trans_Reg"/>
</dbReference>
<dbReference type="Gene3D" id="4.10.240.10">
    <property type="entry name" value="Zn(2)-C6 fungal-type DNA-binding domain"/>
    <property type="match status" value="1"/>
</dbReference>
<organism evidence="5 6">
    <name type="scientific">Mycena alexandri</name>
    <dbReference type="NCBI Taxonomy" id="1745969"/>
    <lineage>
        <taxon>Eukaryota</taxon>
        <taxon>Fungi</taxon>
        <taxon>Dikarya</taxon>
        <taxon>Basidiomycota</taxon>
        <taxon>Agaricomycotina</taxon>
        <taxon>Agaricomycetes</taxon>
        <taxon>Agaricomycetidae</taxon>
        <taxon>Agaricales</taxon>
        <taxon>Marasmiineae</taxon>
        <taxon>Mycenaceae</taxon>
        <taxon>Mycena</taxon>
    </lineage>
</organism>
<dbReference type="SMART" id="SM00066">
    <property type="entry name" value="GAL4"/>
    <property type="match status" value="1"/>
</dbReference>
<evidence type="ECO:0000259" key="4">
    <source>
        <dbReference type="PROSITE" id="PS50048"/>
    </source>
</evidence>
<accession>A0AAD6X3Y6</accession>
<dbReference type="Pfam" id="PF00172">
    <property type="entry name" value="Zn_clus"/>
    <property type="match status" value="1"/>
</dbReference>
<feature type="region of interest" description="Disordered" evidence="2">
    <location>
        <begin position="73"/>
        <end position="101"/>
    </location>
</feature>
<feature type="signal peptide" evidence="3">
    <location>
        <begin position="1"/>
        <end position="19"/>
    </location>
</feature>
<evidence type="ECO:0000256" key="2">
    <source>
        <dbReference type="SAM" id="MobiDB-lite"/>
    </source>
</evidence>
<feature type="domain" description="Zn(2)-C6 fungal-type" evidence="4">
    <location>
        <begin position="36"/>
        <end position="70"/>
    </location>
</feature>
<dbReference type="SUPFAM" id="SSF57701">
    <property type="entry name" value="Zn2/Cys6 DNA-binding domain"/>
    <property type="match status" value="1"/>
</dbReference>
<dbReference type="PROSITE" id="PS00463">
    <property type="entry name" value="ZN2_CY6_FUNGAL_1"/>
    <property type="match status" value="1"/>
</dbReference>
<comment type="caution">
    <text evidence="5">The sequence shown here is derived from an EMBL/GenBank/DDBJ whole genome shotgun (WGS) entry which is preliminary data.</text>
</comment>
<name>A0AAD6X3Y6_9AGAR</name>
<evidence type="ECO:0000313" key="6">
    <source>
        <dbReference type="Proteomes" id="UP001218188"/>
    </source>
</evidence>
<protein>
    <recommendedName>
        <fullName evidence="4">Zn(2)-C6 fungal-type domain-containing protein</fullName>
    </recommendedName>
</protein>
<dbReference type="InterPro" id="IPR001138">
    <property type="entry name" value="Zn2Cys6_DnaBD"/>
</dbReference>
<evidence type="ECO:0000256" key="1">
    <source>
        <dbReference type="ARBA" id="ARBA00023242"/>
    </source>
</evidence>
<keyword evidence="3" id="KW-0732">Signal</keyword>
<sequence length="225" mass="25307">MAATQFVALISLTMPTATPLSWPLPRKPLRTRRAQACTECRARRIKCVTGDDATSAPCERCVRRGFTCKFVPVAGQPRQSPSTNEEQPTRKPSGSPPLIPQDLEREYSNFIPPAQLPDISVPHLFSLPPRISLPRDSRGSGYGPSHHHRPAFTRENSVLNTDEPTEGYRPYTSNLDLESAVFLFSPGATNNEYYSGPRHWDSPPERPPPQFFIPNPKYLRRPNFI</sequence>
<gene>
    <name evidence="5" type="ORF">C8F04DRAFT_1394593</name>
</gene>
<dbReference type="GO" id="GO:0000981">
    <property type="term" value="F:DNA-binding transcription factor activity, RNA polymerase II-specific"/>
    <property type="evidence" value="ECO:0007669"/>
    <property type="project" value="InterPro"/>
</dbReference>
<keyword evidence="1" id="KW-0539">Nucleus</keyword>
<proteinExistence type="predicted"/>
<evidence type="ECO:0000313" key="5">
    <source>
        <dbReference type="EMBL" id="KAJ7035797.1"/>
    </source>
</evidence>
<reference evidence="5" key="1">
    <citation type="submission" date="2023-03" db="EMBL/GenBank/DDBJ databases">
        <title>Massive genome expansion in bonnet fungi (Mycena s.s.) driven by repeated elements and novel gene families across ecological guilds.</title>
        <authorList>
            <consortium name="Lawrence Berkeley National Laboratory"/>
            <person name="Harder C.B."/>
            <person name="Miyauchi S."/>
            <person name="Viragh M."/>
            <person name="Kuo A."/>
            <person name="Thoen E."/>
            <person name="Andreopoulos B."/>
            <person name="Lu D."/>
            <person name="Skrede I."/>
            <person name="Drula E."/>
            <person name="Henrissat B."/>
            <person name="Morin E."/>
            <person name="Kohler A."/>
            <person name="Barry K."/>
            <person name="LaButti K."/>
            <person name="Morin E."/>
            <person name="Salamov A."/>
            <person name="Lipzen A."/>
            <person name="Mereny Z."/>
            <person name="Hegedus B."/>
            <person name="Baldrian P."/>
            <person name="Stursova M."/>
            <person name="Weitz H."/>
            <person name="Taylor A."/>
            <person name="Grigoriev I.V."/>
            <person name="Nagy L.G."/>
            <person name="Martin F."/>
            <person name="Kauserud H."/>
        </authorList>
    </citation>
    <scope>NUCLEOTIDE SEQUENCE</scope>
    <source>
        <strain evidence="5">CBHHK200</strain>
    </source>
</reference>
<feature type="compositionally biased region" description="Polar residues" evidence="2">
    <location>
        <begin position="77"/>
        <end position="92"/>
    </location>
</feature>
<keyword evidence="6" id="KW-1185">Reference proteome</keyword>
<dbReference type="InterPro" id="IPR036864">
    <property type="entry name" value="Zn2-C6_fun-type_DNA-bd_sf"/>
</dbReference>
<dbReference type="GO" id="GO:0008270">
    <property type="term" value="F:zinc ion binding"/>
    <property type="evidence" value="ECO:0007669"/>
    <property type="project" value="InterPro"/>
</dbReference>
<dbReference type="PROSITE" id="PS50048">
    <property type="entry name" value="ZN2_CY6_FUNGAL_2"/>
    <property type="match status" value="1"/>
</dbReference>
<dbReference type="PANTHER" id="PTHR31668">
    <property type="entry name" value="GLUCOSE TRANSPORT TRANSCRIPTION REGULATOR RGT1-RELATED-RELATED"/>
    <property type="match status" value="1"/>
</dbReference>
<dbReference type="CDD" id="cd00067">
    <property type="entry name" value="GAL4"/>
    <property type="match status" value="1"/>
</dbReference>